<keyword evidence="2" id="KW-1185">Reference proteome</keyword>
<proteinExistence type="predicted"/>
<dbReference type="EMBL" id="CP128397">
    <property type="protein sequence ID" value="WZN38557.1"/>
    <property type="molecule type" value="Genomic_DNA"/>
</dbReference>
<evidence type="ECO:0000313" key="1">
    <source>
        <dbReference type="EMBL" id="WZN38557.1"/>
    </source>
</evidence>
<gene>
    <name evidence="1" type="ORF">M33023_04040</name>
</gene>
<name>A0ABZ2YH73_9MOLU</name>
<reference evidence="1" key="1">
    <citation type="submission" date="2023-06" db="EMBL/GenBank/DDBJ databases">
        <title>Complete Genome of Candidatus Phytoplasma asteris M33.</title>
        <authorList>
            <person name="Toth R."/>
            <person name="Ilic A.-M."/>
            <person name="Huettel B."/>
            <person name="Duduk B."/>
            <person name="Kube M."/>
        </authorList>
    </citation>
    <scope>NUCLEOTIDE SEQUENCE [LARGE SCALE GENOMIC DNA]</scope>
    <source>
        <strain evidence="1">M33</strain>
    </source>
</reference>
<evidence type="ECO:0000313" key="2">
    <source>
        <dbReference type="Proteomes" id="UP001470586"/>
    </source>
</evidence>
<organism evidence="1 2">
    <name type="scientific">Candidatus Phytoplasma asteris</name>
    <dbReference type="NCBI Taxonomy" id="85620"/>
    <lineage>
        <taxon>Bacteria</taxon>
        <taxon>Bacillati</taxon>
        <taxon>Mycoplasmatota</taxon>
        <taxon>Mollicutes</taxon>
        <taxon>Acholeplasmatales</taxon>
        <taxon>Acholeplasmataceae</taxon>
        <taxon>Candidatus Phytoplasma</taxon>
        <taxon>16SrI (Aster yellows group)</taxon>
    </lineage>
</organism>
<accession>A0ABZ2YH73</accession>
<protein>
    <submittedName>
        <fullName evidence="1">Uncharacterized protein</fullName>
    </submittedName>
</protein>
<sequence>MILTILFLNNYPHIDYFQANKKMENKEYDYLILSKHETFLREQEYYILIFK</sequence>
<dbReference type="Proteomes" id="UP001470586">
    <property type="component" value="Chromosome"/>
</dbReference>